<keyword evidence="5" id="KW-0690">Ribosome biogenesis</keyword>
<feature type="compositionally biased region" description="Basic and acidic residues" evidence="7">
    <location>
        <begin position="13"/>
        <end position="22"/>
    </location>
</feature>
<feature type="compositionally biased region" description="Basic residues" evidence="7">
    <location>
        <begin position="1"/>
        <end position="12"/>
    </location>
</feature>
<evidence type="ECO:0000256" key="1">
    <source>
        <dbReference type="ARBA" id="ARBA00004123"/>
    </source>
</evidence>
<evidence type="ECO:0000256" key="5">
    <source>
        <dbReference type="ARBA" id="ARBA00022517"/>
    </source>
</evidence>
<comment type="subcellular location">
    <subcellularLocation>
        <location evidence="2">Cytoplasm</location>
    </subcellularLocation>
    <subcellularLocation>
        <location evidence="1">Nucleus</location>
    </subcellularLocation>
</comment>
<evidence type="ECO:0000313" key="8">
    <source>
        <dbReference type="EMBL" id="CDR42023.1"/>
    </source>
</evidence>
<keyword evidence="4" id="KW-0963">Cytoplasm</keyword>
<dbReference type="GO" id="GO:0000055">
    <property type="term" value="P:ribosomal large subunit export from nucleus"/>
    <property type="evidence" value="ECO:0007669"/>
    <property type="project" value="TreeGrafter"/>
</dbReference>
<dbReference type="OrthoDB" id="3980524at2759"/>
<proteinExistence type="predicted"/>
<name>A0A061B4V5_CYBFA</name>
<evidence type="ECO:0000256" key="7">
    <source>
        <dbReference type="SAM" id="MobiDB-lite"/>
    </source>
</evidence>
<dbReference type="VEuPathDB" id="FungiDB:BON22_4927"/>
<dbReference type="InterPro" id="IPR022784">
    <property type="entry name" value="Ribosome_bgen_Alb1"/>
</dbReference>
<dbReference type="GO" id="GO:0030687">
    <property type="term" value="C:preribosome, large subunit precursor"/>
    <property type="evidence" value="ECO:0007669"/>
    <property type="project" value="TreeGrafter"/>
</dbReference>
<sequence length="181" mass="20297">MAKKISKHSRAARRNEIEEPEAKSLASLPRAEKTDTTSAIIRATAKKNEDLLYNKIAKKSDSKDKVSKKKSSAQITNLNKEKIERAMQLTDRLEGKIQKSKERARQVQTARKSNWDSINALARMEQTTTGATTTSNESKEEDVDEEDAMVDDFYNDEKDQQQESSGSKAANAFALLDEVEA</sequence>
<feature type="compositionally biased region" description="Acidic residues" evidence="7">
    <location>
        <begin position="139"/>
        <end position="154"/>
    </location>
</feature>
<gene>
    <name evidence="8" type="ORF">CYFA0S_08e02718g</name>
</gene>
<dbReference type="GO" id="GO:0005730">
    <property type="term" value="C:nucleolus"/>
    <property type="evidence" value="ECO:0007669"/>
    <property type="project" value="TreeGrafter"/>
</dbReference>
<dbReference type="PhylomeDB" id="A0A061B4V5"/>
<evidence type="ECO:0000256" key="6">
    <source>
        <dbReference type="ARBA" id="ARBA00023242"/>
    </source>
</evidence>
<feature type="region of interest" description="Disordered" evidence="7">
    <location>
        <begin position="125"/>
        <end position="171"/>
    </location>
</feature>
<dbReference type="PANTHER" id="PTHR28280:SF1">
    <property type="entry name" value="SHUTTLING PRE-60S FACTOR ECM1"/>
    <property type="match status" value="1"/>
</dbReference>
<organism evidence="8">
    <name type="scientific">Cyberlindnera fabianii</name>
    <name type="common">Yeast</name>
    <name type="synonym">Hansenula fabianii</name>
    <dbReference type="NCBI Taxonomy" id="36022"/>
    <lineage>
        <taxon>Eukaryota</taxon>
        <taxon>Fungi</taxon>
        <taxon>Dikarya</taxon>
        <taxon>Ascomycota</taxon>
        <taxon>Saccharomycotina</taxon>
        <taxon>Saccharomycetes</taxon>
        <taxon>Phaffomycetales</taxon>
        <taxon>Phaffomycetaceae</taxon>
        <taxon>Cyberlindnera</taxon>
    </lineage>
</organism>
<feature type="region of interest" description="Disordered" evidence="7">
    <location>
        <begin position="1"/>
        <end position="36"/>
    </location>
</feature>
<evidence type="ECO:0000256" key="2">
    <source>
        <dbReference type="ARBA" id="ARBA00004496"/>
    </source>
</evidence>
<keyword evidence="6" id="KW-0539">Nucleus</keyword>
<dbReference type="GO" id="GO:0005737">
    <property type="term" value="C:cytoplasm"/>
    <property type="evidence" value="ECO:0007669"/>
    <property type="project" value="UniProtKB-SubCell"/>
</dbReference>
<dbReference type="Pfam" id="PF09135">
    <property type="entry name" value="Alb1"/>
    <property type="match status" value="1"/>
</dbReference>
<protein>
    <submittedName>
        <fullName evidence="8">CYFA0S08e02718g1_1</fullName>
    </submittedName>
</protein>
<reference evidence="8" key="1">
    <citation type="journal article" date="2014" name="Genome Announc.">
        <title>Genome sequence of the yeast Cyberlindnera fabianii (Hansenula fabianii).</title>
        <authorList>
            <person name="Freel K.C."/>
            <person name="Sarilar V."/>
            <person name="Neuveglise C."/>
            <person name="Devillers H."/>
            <person name="Friedrich A."/>
            <person name="Schacherer J."/>
        </authorList>
    </citation>
    <scope>NUCLEOTIDE SEQUENCE</scope>
    <source>
        <strain evidence="8">YJS4271</strain>
    </source>
</reference>
<dbReference type="InterPro" id="IPR053278">
    <property type="entry name" value="Pre-60S_factor_ECM1"/>
</dbReference>
<keyword evidence="3" id="KW-0813">Transport</keyword>
<evidence type="ECO:0000256" key="4">
    <source>
        <dbReference type="ARBA" id="ARBA00022490"/>
    </source>
</evidence>
<dbReference type="AlphaFoldDB" id="A0A061B4V5"/>
<evidence type="ECO:0000256" key="3">
    <source>
        <dbReference type="ARBA" id="ARBA00022448"/>
    </source>
</evidence>
<accession>A0A061B4V5</accession>
<dbReference type="PANTHER" id="PTHR28280">
    <property type="entry name" value="SHUTTLING PRE-60S FACTOR ECM1"/>
    <property type="match status" value="1"/>
</dbReference>
<dbReference type="EMBL" id="LK052893">
    <property type="protein sequence ID" value="CDR42023.1"/>
    <property type="molecule type" value="Genomic_DNA"/>
</dbReference>